<keyword evidence="1" id="KW-0804">Transcription</keyword>
<keyword evidence="4" id="KW-1185">Reference proteome</keyword>
<gene>
    <name evidence="3" type="ORF">HRI_002934200</name>
</gene>
<dbReference type="EMBL" id="BSYR01000024">
    <property type="protein sequence ID" value="GMI92649.1"/>
    <property type="molecule type" value="Genomic_DNA"/>
</dbReference>
<sequence>MSSKNGKLLPETDAGGLNFEATELTLGLPGESRVTSDGVAKLGSKRGFSETVDLSLGDNKNTNKFGQSQIDVPEAAKSPVSKAQVVGWPPVRGYNHLDF</sequence>
<evidence type="ECO:0000256" key="1">
    <source>
        <dbReference type="RuleBase" id="RU004549"/>
    </source>
</evidence>
<protein>
    <recommendedName>
        <fullName evidence="1">Auxin-responsive protein</fullName>
    </recommendedName>
</protein>
<dbReference type="OrthoDB" id="1737453at2759"/>
<dbReference type="AlphaFoldDB" id="A0A9W7IAW4"/>
<comment type="caution">
    <text evidence="3">The sequence shown here is derived from an EMBL/GenBank/DDBJ whole genome shotgun (WGS) entry which is preliminary data.</text>
</comment>
<reference evidence="3" key="1">
    <citation type="submission" date="2023-05" db="EMBL/GenBank/DDBJ databases">
        <title>Genome and transcriptome analyses reveal genes involved in the formation of fine ridges on petal epidermal cells in Hibiscus trionum.</title>
        <authorList>
            <person name="Koshimizu S."/>
            <person name="Masuda S."/>
            <person name="Ishii T."/>
            <person name="Shirasu K."/>
            <person name="Hoshino A."/>
            <person name="Arita M."/>
        </authorList>
    </citation>
    <scope>NUCLEOTIDE SEQUENCE</scope>
    <source>
        <strain evidence="3">Hamamatsu line</strain>
    </source>
</reference>
<accession>A0A9W7IAW4</accession>
<keyword evidence="1" id="KW-0805">Transcription regulation</keyword>
<dbReference type="GO" id="GO:0005634">
    <property type="term" value="C:nucleus"/>
    <property type="evidence" value="ECO:0007669"/>
    <property type="project" value="UniProtKB-SubCell"/>
</dbReference>
<dbReference type="InterPro" id="IPR033389">
    <property type="entry name" value="AUX/IAA_dom"/>
</dbReference>
<organism evidence="3 4">
    <name type="scientific">Hibiscus trionum</name>
    <name type="common">Flower of an hour</name>
    <dbReference type="NCBI Taxonomy" id="183268"/>
    <lineage>
        <taxon>Eukaryota</taxon>
        <taxon>Viridiplantae</taxon>
        <taxon>Streptophyta</taxon>
        <taxon>Embryophyta</taxon>
        <taxon>Tracheophyta</taxon>
        <taxon>Spermatophyta</taxon>
        <taxon>Magnoliopsida</taxon>
        <taxon>eudicotyledons</taxon>
        <taxon>Gunneridae</taxon>
        <taxon>Pentapetalae</taxon>
        <taxon>rosids</taxon>
        <taxon>malvids</taxon>
        <taxon>Malvales</taxon>
        <taxon>Malvaceae</taxon>
        <taxon>Malvoideae</taxon>
        <taxon>Hibiscus</taxon>
    </lineage>
</organism>
<evidence type="ECO:0000313" key="4">
    <source>
        <dbReference type="Proteomes" id="UP001165190"/>
    </source>
</evidence>
<dbReference type="GO" id="GO:0009734">
    <property type="term" value="P:auxin-activated signaling pathway"/>
    <property type="evidence" value="ECO:0007669"/>
    <property type="project" value="UniProtKB-UniRule"/>
</dbReference>
<evidence type="ECO:0000259" key="2">
    <source>
        <dbReference type="Pfam" id="PF02309"/>
    </source>
</evidence>
<comment type="function">
    <text evidence="1">Aux/IAA proteins are short-lived transcriptional factors that function as repressors of early auxin response genes at low auxin concentrations.</text>
</comment>
<comment type="similarity">
    <text evidence="1">Belongs to the Aux/IAA family.</text>
</comment>
<evidence type="ECO:0000313" key="3">
    <source>
        <dbReference type="EMBL" id="GMI92649.1"/>
    </source>
</evidence>
<dbReference type="Proteomes" id="UP001165190">
    <property type="component" value="Unassembled WGS sequence"/>
</dbReference>
<proteinExistence type="inferred from homology"/>
<keyword evidence="1" id="KW-0539">Nucleus</keyword>
<keyword evidence="1" id="KW-0678">Repressor</keyword>
<keyword evidence="1" id="KW-0927">Auxin signaling pathway</keyword>
<comment type="subunit">
    <text evidence="1">Homodimers and heterodimers.</text>
</comment>
<feature type="domain" description="AUX/IAA" evidence="2">
    <location>
        <begin position="21"/>
        <end position="94"/>
    </location>
</feature>
<comment type="subcellular location">
    <subcellularLocation>
        <location evidence="1">Nucleus</location>
    </subcellularLocation>
</comment>
<dbReference type="Pfam" id="PF02309">
    <property type="entry name" value="AUX_IAA"/>
    <property type="match status" value="1"/>
</dbReference>
<name>A0A9W7IAW4_HIBTR</name>